<evidence type="ECO:0000256" key="2">
    <source>
        <dbReference type="ARBA" id="ARBA00007367"/>
    </source>
</evidence>
<evidence type="ECO:0000256" key="6">
    <source>
        <dbReference type="ARBA" id="ARBA00022692"/>
    </source>
</evidence>
<keyword evidence="11" id="KW-0739">Sodium transport</keyword>
<evidence type="ECO:0000313" key="15">
    <source>
        <dbReference type="Proteomes" id="UP000006322"/>
    </source>
</evidence>
<dbReference type="GO" id="GO:0015386">
    <property type="term" value="F:potassium:proton antiporter activity"/>
    <property type="evidence" value="ECO:0007669"/>
    <property type="project" value="TreeGrafter"/>
</dbReference>
<keyword evidence="8" id="KW-0915">Sodium</keyword>
<keyword evidence="9" id="KW-0406">Ion transport</keyword>
<feature type="transmembrane region" description="Helical" evidence="12">
    <location>
        <begin position="357"/>
        <end position="377"/>
    </location>
</feature>
<organism evidence="14 15">
    <name type="scientific">Paraglaciecola polaris LMG 21857</name>
    <dbReference type="NCBI Taxonomy" id="1129793"/>
    <lineage>
        <taxon>Bacteria</taxon>
        <taxon>Pseudomonadati</taxon>
        <taxon>Pseudomonadota</taxon>
        <taxon>Gammaproteobacteria</taxon>
        <taxon>Alteromonadales</taxon>
        <taxon>Alteromonadaceae</taxon>
        <taxon>Paraglaciecola</taxon>
    </lineage>
</organism>
<dbReference type="Proteomes" id="UP000006322">
    <property type="component" value="Unassembled WGS sequence"/>
</dbReference>
<evidence type="ECO:0000256" key="5">
    <source>
        <dbReference type="ARBA" id="ARBA00022475"/>
    </source>
</evidence>
<evidence type="ECO:0000256" key="3">
    <source>
        <dbReference type="ARBA" id="ARBA00022448"/>
    </source>
</evidence>
<reference evidence="15" key="1">
    <citation type="journal article" date="2014" name="Environ. Microbiol.">
        <title>Comparative genomics of the marine bacterial genus Glaciecola reveals the high degree of genomic diversity and genomic characteristic for cold adaptation.</title>
        <authorList>
            <person name="Qin Q.L."/>
            <person name="Xie B.B."/>
            <person name="Yu Y."/>
            <person name="Shu Y.L."/>
            <person name="Rong J.C."/>
            <person name="Zhang Y.J."/>
            <person name="Zhao D.L."/>
            <person name="Chen X.L."/>
            <person name="Zhang X.Y."/>
            <person name="Chen B."/>
            <person name="Zhou B.C."/>
            <person name="Zhang Y.Z."/>
        </authorList>
    </citation>
    <scope>NUCLEOTIDE SEQUENCE [LARGE SCALE GENOMIC DNA]</scope>
    <source>
        <strain evidence="15">LMG 21857</strain>
    </source>
</reference>
<feature type="transmembrane region" description="Helical" evidence="12">
    <location>
        <begin position="71"/>
        <end position="88"/>
    </location>
</feature>
<dbReference type="PANTHER" id="PTHR10110">
    <property type="entry name" value="SODIUM/HYDROGEN EXCHANGER"/>
    <property type="match status" value="1"/>
</dbReference>
<accession>K6ZH88</accession>
<dbReference type="EMBL" id="BAER01000133">
    <property type="protein sequence ID" value="GAC35361.1"/>
    <property type="molecule type" value="Genomic_DNA"/>
</dbReference>
<evidence type="ECO:0000256" key="9">
    <source>
        <dbReference type="ARBA" id="ARBA00023065"/>
    </source>
</evidence>
<dbReference type="Pfam" id="PF00999">
    <property type="entry name" value="Na_H_Exchanger"/>
    <property type="match status" value="1"/>
</dbReference>
<dbReference type="Gene3D" id="6.10.140.1330">
    <property type="match status" value="1"/>
</dbReference>
<dbReference type="InterPro" id="IPR006153">
    <property type="entry name" value="Cation/H_exchanger_TM"/>
</dbReference>
<dbReference type="GO" id="GO:0051453">
    <property type="term" value="P:regulation of intracellular pH"/>
    <property type="evidence" value="ECO:0007669"/>
    <property type="project" value="TreeGrafter"/>
</dbReference>
<dbReference type="OrthoDB" id="9774146at2"/>
<dbReference type="GO" id="GO:0005886">
    <property type="term" value="C:plasma membrane"/>
    <property type="evidence" value="ECO:0007669"/>
    <property type="project" value="UniProtKB-SubCell"/>
</dbReference>
<comment type="subcellular location">
    <subcellularLocation>
        <location evidence="1">Cell membrane</location>
        <topology evidence="1">Multi-pass membrane protein</topology>
    </subcellularLocation>
</comment>
<gene>
    <name evidence="14" type="ORF">GPLA_4482</name>
</gene>
<comment type="caution">
    <text evidence="14">The sequence shown here is derived from an EMBL/GenBank/DDBJ whole genome shotgun (WGS) entry which is preliminary data.</text>
</comment>
<proteinExistence type="inferred from homology"/>
<feature type="transmembrane region" description="Helical" evidence="12">
    <location>
        <begin position="100"/>
        <end position="119"/>
    </location>
</feature>
<feature type="transmembrane region" description="Helical" evidence="12">
    <location>
        <begin position="322"/>
        <end position="345"/>
    </location>
</feature>
<feature type="transmembrane region" description="Helical" evidence="12">
    <location>
        <begin position="297"/>
        <end position="316"/>
    </location>
</feature>
<evidence type="ECO:0000256" key="8">
    <source>
        <dbReference type="ARBA" id="ARBA00023053"/>
    </source>
</evidence>
<protein>
    <submittedName>
        <fullName evidence="14">Monovalent cation:H+ antiporter, CPA1 family</fullName>
    </submittedName>
</protein>
<keyword evidence="10 12" id="KW-0472">Membrane</keyword>
<dbReference type="InterPro" id="IPR018422">
    <property type="entry name" value="Cation/H_exchanger_CPA1"/>
</dbReference>
<feature type="transmembrane region" description="Helical" evidence="12">
    <location>
        <begin position="131"/>
        <end position="152"/>
    </location>
</feature>
<dbReference type="AlphaFoldDB" id="K6ZH88"/>
<keyword evidence="6 12" id="KW-0812">Transmembrane</keyword>
<evidence type="ECO:0000256" key="7">
    <source>
        <dbReference type="ARBA" id="ARBA00022989"/>
    </source>
</evidence>
<dbReference type="PANTHER" id="PTHR10110:SF195">
    <property type="entry name" value="NA(+)_H(+) ANTIPORTER NHAS2"/>
    <property type="match status" value="1"/>
</dbReference>
<keyword evidence="5" id="KW-1003">Cell membrane</keyword>
<keyword evidence="7 12" id="KW-1133">Transmembrane helix</keyword>
<feature type="transmembrane region" description="Helical" evidence="12">
    <location>
        <begin position="389"/>
        <end position="410"/>
    </location>
</feature>
<feature type="transmembrane region" description="Helical" evidence="12">
    <location>
        <begin position="31"/>
        <end position="51"/>
    </location>
</feature>
<name>K6ZH88_9ALTE</name>
<feature type="domain" description="Cation/H+ exchanger transmembrane" evidence="13">
    <location>
        <begin position="65"/>
        <end position="418"/>
    </location>
</feature>
<feature type="transmembrane region" description="Helical" evidence="12">
    <location>
        <begin position="258"/>
        <end position="276"/>
    </location>
</feature>
<sequence>MDAWYLICFLGALAVLIAFTNQFVLKLQTTIAITTGSVVISLLLILAVKLLGDESALALINIVGSLNFNQLLLNGMLGFLLFAGAMEIDLKALRRQRWEITILVLFSTVLSTVLVGYASHWIMSQFGWDVPLIYCLLFGALISPTDPIAVLAIIKQMNAPKNISIQVEGESLFNDGVGLVIFSTLFAVAFSNVDPTFGSVAELFLVEAIGGILFGLVLAVIAHFLIIHSTDMNIRLLVTLTIPSAGYALAILMHVSGALAMVMCGIFIGNVTRSKSASLSRISSIRYVKNFWHATDSFLNALLFLLIGMLIVSMSLTLDELAIGLCMIPAVLLARFISVGAPYLVFRQFRRYDLNSVRILTWGGLRGGLALAMAASIPNDTVLANGHNLHNLMVIVTYIVVIFSIVVQGLTISPLIKKSIAAGKAEL</sequence>
<evidence type="ECO:0000256" key="12">
    <source>
        <dbReference type="SAM" id="Phobius"/>
    </source>
</evidence>
<feature type="transmembrane region" description="Helical" evidence="12">
    <location>
        <begin position="203"/>
        <end position="227"/>
    </location>
</feature>
<keyword evidence="4" id="KW-0050">Antiport</keyword>
<evidence type="ECO:0000256" key="4">
    <source>
        <dbReference type="ARBA" id="ARBA00022449"/>
    </source>
</evidence>
<keyword evidence="3" id="KW-0813">Transport</keyword>
<comment type="similarity">
    <text evidence="2">Belongs to the monovalent cation:proton antiporter 1 (CPA1) transporter (TC 2.A.36) family.</text>
</comment>
<dbReference type="GO" id="GO:0015385">
    <property type="term" value="F:sodium:proton antiporter activity"/>
    <property type="evidence" value="ECO:0007669"/>
    <property type="project" value="InterPro"/>
</dbReference>
<evidence type="ECO:0000313" key="14">
    <source>
        <dbReference type="EMBL" id="GAC35361.1"/>
    </source>
</evidence>
<evidence type="ECO:0000256" key="11">
    <source>
        <dbReference type="ARBA" id="ARBA00023201"/>
    </source>
</evidence>
<dbReference type="STRING" id="1129793.GPLA_4482"/>
<keyword evidence="15" id="KW-1185">Reference proteome</keyword>
<dbReference type="GO" id="GO:0098719">
    <property type="term" value="P:sodium ion import across plasma membrane"/>
    <property type="evidence" value="ECO:0007669"/>
    <property type="project" value="TreeGrafter"/>
</dbReference>
<evidence type="ECO:0000256" key="1">
    <source>
        <dbReference type="ARBA" id="ARBA00004651"/>
    </source>
</evidence>
<evidence type="ECO:0000259" key="13">
    <source>
        <dbReference type="Pfam" id="PF00999"/>
    </source>
</evidence>
<dbReference type="RefSeq" id="WP_007107124.1">
    <property type="nucleotide sequence ID" value="NZ_BAER01000133.1"/>
</dbReference>
<feature type="transmembrane region" description="Helical" evidence="12">
    <location>
        <begin position="172"/>
        <end position="191"/>
    </location>
</feature>
<evidence type="ECO:0000256" key="10">
    <source>
        <dbReference type="ARBA" id="ARBA00023136"/>
    </source>
</evidence>
<feature type="transmembrane region" description="Helical" evidence="12">
    <location>
        <begin position="6"/>
        <end position="24"/>
    </location>
</feature>